<dbReference type="EMBL" id="AGWJ02000002">
    <property type="protein sequence ID" value="EHO83665.1"/>
    <property type="molecule type" value="Genomic_DNA"/>
</dbReference>
<dbReference type="RefSeq" id="WP_008696059.1">
    <property type="nucleotide sequence ID" value="NZ_KE161007.1"/>
</dbReference>
<organism evidence="1 2">
    <name type="scientific">Fusobacterium ulcerans 12-1B</name>
    <dbReference type="NCBI Taxonomy" id="457404"/>
    <lineage>
        <taxon>Bacteria</taxon>
        <taxon>Fusobacteriati</taxon>
        <taxon>Fusobacteriota</taxon>
        <taxon>Fusobacteriia</taxon>
        <taxon>Fusobacteriales</taxon>
        <taxon>Fusobacteriaceae</taxon>
        <taxon>Fusobacterium</taxon>
    </lineage>
</organism>
<dbReference type="PATRIC" id="fig|457404.5.peg.579"/>
<dbReference type="AlphaFoldDB" id="H1PQJ0"/>
<accession>H1PQJ0</accession>
<protein>
    <submittedName>
        <fullName evidence="1">Uncharacterized protein</fullName>
    </submittedName>
</protein>
<sequence length="107" mass="11840">MSEIHKRKNIKGGLAFPFLTEKVKFETGAYLEGEIVEWDSTTSTVKKCTDPTKMFGVVTDDLTIDASTTQGTVYITGVFNLNGIIKNDSITVAALKENGRKISLFFR</sequence>
<proteinExistence type="predicted"/>
<gene>
    <name evidence="1" type="ORF">HMPREF0402_00683</name>
</gene>
<dbReference type="Proteomes" id="UP000003233">
    <property type="component" value="Unassembled WGS sequence"/>
</dbReference>
<dbReference type="BioCyc" id="FSP457404-HMP:GTSQ-685-MONOMER"/>
<name>H1PQJ0_9FUSO</name>
<evidence type="ECO:0000313" key="2">
    <source>
        <dbReference type="Proteomes" id="UP000003233"/>
    </source>
</evidence>
<evidence type="ECO:0000313" key="1">
    <source>
        <dbReference type="EMBL" id="EHO83665.1"/>
    </source>
</evidence>
<keyword evidence="2" id="KW-1185">Reference proteome</keyword>
<reference evidence="1 2" key="1">
    <citation type="submission" date="2012-07" db="EMBL/GenBank/DDBJ databases">
        <title>The Genome Sequence of Fusobacterium ulcerans 12_1B.</title>
        <authorList>
            <consortium name="The Broad Institute Genome Sequencing Platform"/>
            <person name="Earl A."/>
            <person name="Ward D."/>
            <person name="Feldgarden M."/>
            <person name="Gevers D."/>
            <person name="Strauss J."/>
            <person name="Ambrose C.E."/>
            <person name="Allen-Vercoe E."/>
            <person name="Walker B."/>
            <person name="Young S.K."/>
            <person name="Zeng Q."/>
            <person name="Gargeya S."/>
            <person name="Fitzgerald M."/>
            <person name="Haas B."/>
            <person name="Abouelleil A."/>
            <person name="Alvarado L."/>
            <person name="Arachchi H.M."/>
            <person name="Berlin A.M."/>
            <person name="Chapman S.B."/>
            <person name="Goldberg J."/>
            <person name="Griggs A."/>
            <person name="Gujja S."/>
            <person name="Hansen M."/>
            <person name="Howarth C."/>
            <person name="Imamovic A."/>
            <person name="Larimer J."/>
            <person name="McCowen C."/>
            <person name="Montmayeur A."/>
            <person name="Murphy C."/>
            <person name="Neiman D."/>
            <person name="Pearson M."/>
            <person name="Priest M."/>
            <person name="Roberts A."/>
            <person name="Saif S."/>
            <person name="Shea T."/>
            <person name="Sisk P."/>
            <person name="Sykes S."/>
            <person name="Wortman J."/>
            <person name="Nusbaum C."/>
            <person name="Birren B."/>
        </authorList>
    </citation>
    <scope>NUCLEOTIDE SEQUENCE [LARGE SCALE GENOMIC DNA]</scope>
    <source>
        <strain evidence="1 2">12_1B</strain>
    </source>
</reference>
<dbReference type="HOGENOM" id="CLU_2206237_0_0_0"/>
<comment type="caution">
    <text evidence="1">The sequence shown here is derived from an EMBL/GenBank/DDBJ whole genome shotgun (WGS) entry which is preliminary data.</text>
</comment>